<keyword evidence="3" id="KW-1133">Transmembrane helix</keyword>
<dbReference type="GO" id="GO:0016020">
    <property type="term" value="C:membrane"/>
    <property type="evidence" value="ECO:0007669"/>
    <property type="project" value="InterPro"/>
</dbReference>
<dbReference type="GO" id="GO:0006487">
    <property type="term" value="P:protein N-linked glycosylation"/>
    <property type="evidence" value="ECO:0007669"/>
    <property type="project" value="TreeGrafter"/>
</dbReference>
<proteinExistence type="inferred from homology"/>
<organism evidence="4 6">
    <name type="scientific">Adineta steineri</name>
    <dbReference type="NCBI Taxonomy" id="433720"/>
    <lineage>
        <taxon>Eukaryota</taxon>
        <taxon>Metazoa</taxon>
        <taxon>Spiralia</taxon>
        <taxon>Gnathifera</taxon>
        <taxon>Rotifera</taxon>
        <taxon>Eurotatoria</taxon>
        <taxon>Bdelloidea</taxon>
        <taxon>Adinetida</taxon>
        <taxon>Adinetidae</taxon>
        <taxon>Adineta</taxon>
    </lineage>
</organism>
<dbReference type="InterPro" id="IPR029044">
    <property type="entry name" value="Nucleotide-diphossugar_trans"/>
</dbReference>
<keyword evidence="3" id="KW-0812">Transmembrane</keyword>
<dbReference type="PANTHER" id="PTHR31121:SF6">
    <property type="entry name" value="ALPHA-1,2 MANNOSYLTRANSFERASE KTR1"/>
    <property type="match status" value="1"/>
</dbReference>
<protein>
    <submittedName>
        <fullName evidence="4">Uncharacterized protein</fullName>
    </submittedName>
</protein>
<evidence type="ECO:0000313" key="5">
    <source>
        <dbReference type="EMBL" id="CAF4146242.1"/>
    </source>
</evidence>
<dbReference type="Pfam" id="PF01793">
    <property type="entry name" value="Glyco_transf_15"/>
    <property type="match status" value="1"/>
</dbReference>
<keyword evidence="2" id="KW-0808">Transferase</keyword>
<dbReference type="Proteomes" id="UP000663844">
    <property type="component" value="Unassembled WGS sequence"/>
</dbReference>
<dbReference type="GO" id="GO:0000026">
    <property type="term" value="F:alpha-1,2-mannosyltransferase activity"/>
    <property type="evidence" value="ECO:0007669"/>
    <property type="project" value="TreeGrafter"/>
</dbReference>
<evidence type="ECO:0000256" key="2">
    <source>
        <dbReference type="ARBA" id="ARBA00022679"/>
    </source>
</evidence>
<dbReference type="EMBL" id="CAJOAZ010006828">
    <property type="protein sequence ID" value="CAF4146242.1"/>
    <property type="molecule type" value="Genomic_DNA"/>
</dbReference>
<evidence type="ECO:0000256" key="1">
    <source>
        <dbReference type="ARBA" id="ARBA00007677"/>
    </source>
</evidence>
<dbReference type="Gene3D" id="3.90.550.10">
    <property type="entry name" value="Spore Coat Polysaccharide Biosynthesis Protein SpsA, Chain A"/>
    <property type="match status" value="1"/>
</dbReference>
<dbReference type="Proteomes" id="UP000663845">
    <property type="component" value="Unassembled WGS sequence"/>
</dbReference>
<accession>A0A815S936</accession>
<evidence type="ECO:0000313" key="4">
    <source>
        <dbReference type="EMBL" id="CAF1486624.1"/>
    </source>
</evidence>
<dbReference type="SUPFAM" id="SSF53448">
    <property type="entry name" value="Nucleotide-diphospho-sugar transferases"/>
    <property type="match status" value="1"/>
</dbReference>
<dbReference type="InterPro" id="IPR002685">
    <property type="entry name" value="Glyco_trans_15"/>
</dbReference>
<sequence length="347" mass="41382">MEKSTDNLVNFYFIQIQFGKLRRPLFLIIVIAVTTYITYITTITINYSYIPQQKNNGSRGVIVTLIRSTNRSILLTINMIHSVMKFHSINSNFSYPFLIFHDQNFTSHMRQHLLSCVLKHNKTVSILFALIDFPTSILPYNMSNTERGLGYRFMCRFWTYDVFYHPAVKDRQYDYLMRMDDDSYFSDDVKHDLFLHMTRRNLDYMYRSYYTEPSVSMKPLLQHFFENKPFITNCIYNNFFIMHLKWYYESEPVQTFVNELIRDQLILREYIGDGCTHAVMLKIDKQVKMELSNDIPYGHNYHVMPSRKRMIFSISMVEKFQAELEKSCHQLTVLRGPKGELTQINIS</sequence>
<dbReference type="AlphaFoldDB" id="A0A815S936"/>
<feature type="transmembrane region" description="Helical" evidence="3">
    <location>
        <begin position="25"/>
        <end position="49"/>
    </location>
</feature>
<gene>
    <name evidence="4" type="ORF">JYZ213_LOCUS42682</name>
    <name evidence="5" type="ORF">OXD698_LOCUS37820</name>
</gene>
<evidence type="ECO:0000256" key="3">
    <source>
        <dbReference type="SAM" id="Phobius"/>
    </source>
</evidence>
<dbReference type="PANTHER" id="PTHR31121">
    <property type="entry name" value="ALPHA-1,2 MANNOSYLTRANSFERASE KTR1"/>
    <property type="match status" value="1"/>
</dbReference>
<comment type="similarity">
    <text evidence="1">Belongs to the glycosyltransferase 15 family.</text>
</comment>
<dbReference type="GO" id="GO:0005794">
    <property type="term" value="C:Golgi apparatus"/>
    <property type="evidence" value="ECO:0007669"/>
    <property type="project" value="TreeGrafter"/>
</dbReference>
<dbReference type="EMBL" id="CAJNOG010002045">
    <property type="protein sequence ID" value="CAF1486624.1"/>
    <property type="molecule type" value="Genomic_DNA"/>
</dbReference>
<name>A0A815S936_9BILA</name>
<evidence type="ECO:0000313" key="6">
    <source>
        <dbReference type="Proteomes" id="UP000663845"/>
    </source>
</evidence>
<comment type="caution">
    <text evidence="4">The sequence shown here is derived from an EMBL/GenBank/DDBJ whole genome shotgun (WGS) entry which is preliminary data.</text>
</comment>
<keyword evidence="3" id="KW-0472">Membrane</keyword>
<dbReference type="GO" id="GO:0000032">
    <property type="term" value="P:cell wall mannoprotein biosynthetic process"/>
    <property type="evidence" value="ECO:0007669"/>
    <property type="project" value="TreeGrafter"/>
</dbReference>
<reference evidence="4" key="1">
    <citation type="submission" date="2021-02" db="EMBL/GenBank/DDBJ databases">
        <authorList>
            <person name="Nowell W R."/>
        </authorList>
    </citation>
    <scope>NUCLEOTIDE SEQUENCE</scope>
</reference>